<sequence length="135" mass="14935">MTDLPQTPSLFERLGGIFGIAHFLDILGDRLYENDTLNQNPAVLRLHNEKGRPGFKFTLMAWMIQETGGPKVYPGADMRTAHANMTVSDYEYDVVLIELAAVLTNCGVPQQEHKDLITLLEGFRDDIRAGSAASA</sequence>
<evidence type="ECO:0000256" key="4">
    <source>
        <dbReference type="ARBA" id="ARBA00023004"/>
    </source>
</evidence>
<protein>
    <submittedName>
        <fullName evidence="5">Group 1 truncated hemoglobin</fullName>
    </submittedName>
</protein>
<dbReference type="InterPro" id="IPR001486">
    <property type="entry name" value="Hemoglobin_trunc"/>
</dbReference>
<dbReference type="Proteomes" id="UP001589810">
    <property type="component" value="Unassembled WGS sequence"/>
</dbReference>
<dbReference type="SUPFAM" id="SSF46458">
    <property type="entry name" value="Globin-like"/>
    <property type="match status" value="1"/>
</dbReference>
<comment type="caution">
    <text evidence="5">The sequence shown here is derived from an EMBL/GenBank/DDBJ whole genome shotgun (WGS) entry which is preliminary data.</text>
</comment>
<proteinExistence type="predicted"/>
<dbReference type="InterPro" id="IPR009050">
    <property type="entry name" value="Globin-like_sf"/>
</dbReference>
<evidence type="ECO:0000313" key="6">
    <source>
        <dbReference type="Proteomes" id="UP001589810"/>
    </source>
</evidence>
<dbReference type="CDD" id="cd00454">
    <property type="entry name" value="TrHb1_N"/>
    <property type="match status" value="1"/>
</dbReference>
<accession>A0ABV6MK71</accession>
<dbReference type="Pfam" id="PF01152">
    <property type="entry name" value="Bac_globin"/>
    <property type="match status" value="1"/>
</dbReference>
<name>A0ABV6MK71_9PSEU</name>
<keyword evidence="4" id="KW-0408">Iron</keyword>
<dbReference type="Gene3D" id="1.10.490.10">
    <property type="entry name" value="Globins"/>
    <property type="match status" value="1"/>
</dbReference>
<evidence type="ECO:0000256" key="2">
    <source>
        <dbReference type="ARBA" id="ARBA00022617"/>
    </source>
</evidence>
<evidence type="ECO:0000313" key="5">
    <source>
        <dbReference type="EMBL" id="MFC0540695.1"/>
    </source>
</evidence>
<gene>
    <name evidence="5" type="ORF">ACFFH7_04355</name>
</gene>
<keyword evidence="6" id="KW-1185">Reference proteome</keyword>
<keyword evidence="3" id="KW-0479">Metal-binding</keyword>
<dbReference type="EMBL" id="JBHLUD010000001">
    <property type="protein sequence ID" value="MFC0540695.1"/>
    <property type="molecule type" value="Genomic_DNA"/>
</dbReference>
<keyword evidence="1" id="KW-0813">Transport</keyword>
<evidence type="ECO:0000256" key="1">
    <source>
        <dbReference type="ARBA" id="ARBA00022448"/>
    </source>
</evidence>
<keyword evidence="2" id="KW-0349">Heme</keyword>
<reference evidence="5 6" key="1">
    <citation type="submission" date="2024-09" db="EMBL/GenBank/DDBJ databases">
        <authorList>
            <person name="Sun Q."/>
            <person name="Mori K."/>
        </authorList>
    </citation>
    <scope>NUCLEOTIDE SEQUENCE [LARGE SCALE GENOMIC DNA]</scope>
    <source>
        <strain evidence="5 6">TBRC 1432</strain>
    </source>
</reference>
<dbReference type="InterPro" id="IPR012292">
    <property type="entry name" value="Globin/Proto"/>
</dbReference>
<dbReference type="RefSeq" id="WP_273939515.1">
    <property type="nucleotide sequence ID" value="NZ_CP097263.1"/>
</dbReference>
<organism evidence="5 6">
    <name type="scientific">Kutzneria chonburiensis</name>
    <dbReference type="NCBI Taxonomy" id="1483604"/>
    <lineage>
        <taxon>Bacteria</taxon>
        <taxon>Bacillati</taxon>
        <taxon>Actinomycetota</taxon>
        <taxon>Actinomycetes</taxon>
        <taxon>Pseudonocardiales</taxon>
        <taxon>Pseudonocardiaceae</taxon>
        <taxon>Kutzneria</taxon>
    </lineage>
</organism>
<evidence type="ECO:0000256" key="3">
    <source>
        <dbReference type="ARBA" id="ARBA00022723"/>
    </source>
</evidence>